<dbReference type="EMBL" id="LAZR01000332">
    <property type="protein sequence ID" value="KKN74079.1"/>
    <property type="molecule type" value="Genomic_DNA"/>
</dbReference>
<evidence type="ECO:0000313" key="2">
    <source>
        <dbReference type="EMBL" id="KKN74079.1"/>
    </source>
</evidence>
<evidence type="ECO:0000256" key="1">
    <source>
        <dbReference type="SAM" id="MobiDB-lite"/>
    </source>
</evidence>
<organism evidence="2">
    <name type="scientific">marine sediment metagenome</name>
    <dbReference type="NCBI Taxonomy" id="412755"/>
    <lineage>
        <taxon>unclassified sequences</taxon>
        <taxon>metagenomes</taxon>
        <taxon>ecological metagenomes</taxon>
    </lineage>
</organism>
<feature type="compositionally biased region" description="Basic and acidic residues" evidence="1">
    <location>
        <begin position="1622"/>
        <end position="1634"/>
    </location>
</feature>
<name>A0A0F9T4I7_9ZZZZ</name>
<feature type="region of interest" description="Disordered" evidence="1">
    <location>
        <begin position="1587"/>
        <end position="1634"/>
    </location>
</feature>
<feature type="compositionally biased region" description="Low complexity" evidence="1">
    <location>
        <begin position="1607"/>
        <end position="1621"/>
    </location>
</feature>
<accession>A0A0F9T4I7</accession>
<proteinExistence type="predicted"/>
<protein>
    <submittedName>
        <fullName evidence="2">Uncharacterized protein</fullName>
    </submittedName>
</protein>
<sequence length="1634" mass="182244">MAELERTIPFDWDVYNETLTPDVTRRTNSVFELERRGELPKAQLESLQELRRRGLVPSRQTDISLEPEQEAEFQEWMSTANPNIGDPDDHRQQYDYRRAFLSGMVPQTDPATGQQHGASTYKAPDHPNRFVENEQGELIDTITGQRMGAEAVPKDNGVQVHLIKKAPSKRRQLIRTLGELGLGEVEGDPLPEGDETEVSQIQSPFMSAEETEAERLAELAFLGTEPYRAKPFGGIAGQIAHGTFYAWMIGAAGIYSIVTAPFTDDDPLAKLQEQLAETPLVEGGDTFAEQVAFGAGAFIGTIPLMIIGHQAVVAALPGLSATLAGRSVQAMLVFMALHQAQTGRKIDLLGLTRAALTGLMLPITGRVGGTLRPARAGAARFGAGTGLGATISALTGEDTESTVQHALMTGFLALIMGRTTHLPFSERSRLLKEQAPRARRIPPTVEAKIAEEEARFQAAREATAKRPRTAEEELLRLDLEVKEAPEIPNFEERLAASELLDPEFTDLLRAVDEGEVGLEDATTFVTERGADEVFTVEEQTSLIERAAEVPEERAFTLPSEEFAQEAAPVVPAEVIPPTERVPGLEDLEKQTASQMTVEELDVAIEARRLADKEGLVEVFGEQGAKDYERLERIANTSLDPQKADRASEELQERFGDLTPEQERLVFGLGETEPTVEELREIRERKLDLEGAGLPPIDKPPPPEEAEPALSREAFLKRWVEQIEAAEAEPAAADTVPIQEAIDRQVEVVEGSKGAEFEKQKAVLEELIEAQSVGIRDVSSTFVAEPPELAPRTEITPAGEQALVPGTPRQEPFKRPLTPEVEQQERIKALEPVEPLPPEQLEIEEAEALELEKLSVEERARIESERELKLVTEGETKEQRKLVRDTIRRLGRLNKRDIDIAGVGEDIHPSLINAKGGGVILDNLIEAFVEEGLLPDLPATDPFASTQDDVVALIIDAQADLRPVSRKRGLFTKKKAERFPRPLGAAAEFGEVQRIAIERVRKELREAGFGEEEIDNVLSSIEDPQFRKSMAEVGKTPLLRKKTGAIDVDKREPSIEEFELDPALEAPVGWFYRYLKPKRRSVGNKIIFRMLEAKTGSLQTGARYNAVLRRALKQFRPSVFKARDKVRAESRRRIFDFLDGKPVDPKLTPDEMAAAKIMRVEFFDKAFVEFEHENYVFQFAPRRAPFVEDWEVKKFAPQEIENIHRLQRTGDMPGPERDIWYAAKAYIRTNINEKYYNPMIVDIEPQLAKLSPSRRRIADDMLKHQVLAQPTEAQKSLNQSLKSLGEKIGLNLNDRAWEQITGSLHEAHLQGAMAFRIRLVTRNAIQQHIIWIEAGGEPFSWAKKNLSTTEGQNIIDESIVVKARELFFMEDFTKDLPSIYPDKVKRAGMFLYRKIDFNSVKTAVLAGYRKSRLAGESHEEAIAAGNALAWQTQWGYGIDMPGIQTGALRPFTWYMSWPLYYIDYLHTLLESPIKNAPQVGRFAAVAVLAFIIKEVTGINIPAMVAFGPAVALAGRGVAPLPGALYHLILAGAATYGGELKKADRELQKAWRSIKIFFPWEWLIWKDLQKAAEGDIANFLFHMEKRKKGEAPPLSTRPTPPFPSRLEARPPAARGGLPAGGSPRRFEHLKELVRRR</sequence>
<gene>
    <name evidence="2" type="ORF">LCGC14_0394190</name>
</gene>
<comment type="caution">
    <text evidence="2">The sequence shown here is derived from an EMBL/GenBank/DDBJ whole genome shotgun (WGS) entry which is preliminary data.</text>
</comment>
<reference evidence="2" key="1">
    <citation type="journal article" date="2015" name="Nature">
        <title>Complex archaea that bridge the gap between prokaryotes and eukaryotes.</title>
        <authorList>
            <person name="Spang A."/>
            <person name="Saw J.H."/>
            <person name="Jorgensen S.L."/>
            <person name="Zaremba-Niedzwiedzka K."/>
            <person name="Martijn J."/>
            <person name="Lind A.E."/>
            <person name="van Eijk R."/>
            <person name="Schleper C."/>
            <person name="Guy L."/>
            <person name="Ettema T.J."/>
        </authorList>
    </citation>
    <scope>NUCLEOTIDE SEQUENCE</scope>
</reference>